<dbReference type="AlphaFoldDB" id="A0AAW0H4Z0"/>
<dbReference type="Proteomes" id="UP001488838">
    <property type="component" value="Unassembled WGS sequence"/>
</dbReference>
<dbReference type="PANTHER" id="PTHR45710">
    <property type="entry name" value="C-TYPE LECTIN DOMAIN-CONTAINING PROTEIN 180"/>
    <property type="match status" value="1"/>
</dbReference>
<dbReference type="Gene3D" id="3.10.100.10">
    <property type="entry name" value="Mannose-Binding Protein A, subunit A"/>
    <property type="match status" value="1"/>
</dbReference>
<evidence type="ECO:0000313" key="10">
    <source>
        <dbReference type="Proteomes" id="UP001488838"/>
    </source>
</evidence>
<keyword evidence="4" id="KW-0735">Signal-anchor</keyword>
<dbReference type="PROSITE" id="PS50041">
    <property type="entry name" value="C_TYPE_LECTIN_2"/>
    <property type="match status" value="1"/>
</dbReference>
<dbReference type="SMART" id="SM00034">
    <property type="entry name" value="CLECT"/>
    <property type="match status" value="1"/>
</dbReference>
<gene>
    <name evidence="9" type="ORF">U0070_000962</name>
</gene>
<keyword evidence="5" id="KW-1133">Transmembrane helix</keyword>
<dbReference type="Pfam" id="PF00059">
    <property type="entry name" value="Lectin_C"/>
    <property type="match status" value="1"/>
</dbReference>
<dbReference type="CDD" id="cd03593">
    <property type="entry name" value="CLECT_NK_receptors_like"/>
    <property type="match status" value="1"/>
</dbReference>
<dbReference type="InterPro" id="IPR033992">
    <property type="entry name" value="NKR-like_CTLD"/>
</dbReference>
<keyword evidence="2" id="KW-0812">Transmembrane</keyword>
<organism evidence="9 10">
    <name type="scientific">Myodes glareolus</name>
    <name type="common">Bank vole</name>
    <name type="synonym">Clethrionomys glareolus</name>
    <dbReference type="NCBI Taxonomy" id="447135"/>
    <lineage>
        <taxon>Eukaryota</taxon>
        <taxon>Metazoa</taxon>
        <taxon>Chordata</taxon>
        <taxon>Craniata</taxon>
        <taxon>Vertebrata</taxon>
        <taxon>Euteleostomi</taxon>
        <taxon>Mammalia</taxon>
        <taxon>Eutheria</taxon>
        <taxon>Euarchontoglires</taxon>
        <taxon>Glires</taxon>
        <taxon>Rodentia</taxon>
        <taxon>Myomorpha</taxon>
        <taxon>Muroidea</taxon>
        <taxon>Cricetidae</taxon>
        <taxon>Arvicolinae</taxon>
        <taxon>Myodes</taxon>
    </lineage>
</organism>
<dbReference type="GO" id="GO:0046703">
    <property type="term" value="F:natural killer cell lectin-like receptor binding"/>
    <property type="evidence" value="ECO:0007669"/>
    <property type="project" value="TreeGrafter"/>
</dbReference>
<name>A0AAW0H4Z0_MYOGA</name>
<comment type="caution">
    <text evidence="9">The sequence shown here is derived from an EMBL/GenBank/DDBJ whole genome shotgun (WGS) entry which is preliminary data.</text>
</comment>
<dbReference type="EMBL" id="JBBHLL010000816">
    <property type="protein sequence ID" value="KAK7797530.1"/>
    <property type="molecule type" value="Genomic_DNA"/>
</dbReference>
<evidence type="ECO:0000256" key="2">
    <source>
        <dbReference type="ARBA" id="ARBA00022692"/>
    </source>
</evidence>
<evidence type="ECO:0000256" key="4">
    <source>
        <dbReference type="ARBA" id="ARBA00022968"/>
    </source>
</evidence>
<protein>
    <recommendedName>
        <fullName evidence="8">C-type lectin domain-containing protein</fullName>
    </recommendedName>
</protein>
<evidence type="ECO:0000313" key="9">
    <source>
        <dbReference type="EMBL" id="KAK7797530.1"/>
    </source>
</evidence>
<evidence type="ECO:0000256" key="6">
    <source>
        <dbReference type="ARBA" id="ARBA00023136"/>
    </source>
</evidence>
<keyword evidence="6" id="KW-0472">Membrane</keyword>
<dbReference type="GO" id="GO:0009897">
    <property type="term" value="C:external side of plasma membrane"/>
    <property type="evidence" value="ECO:0007669"/>
    <property type="project" value="TreeGrafter"/>
</dbReference>
<feature type="non-terminal residue" evidence="9">
    <location>
        <position position="219"/>
    </location>
</feature>
<evidence type="ECO:0000256" key="7">
    <source>
        <dbReference type="SAM" id="MobiDB-lite"/>
    </source>
</evidence>
<keyword evidence="3" id="KW-0430">Lectin</keyword>
<accession>A0AAW0H4Z0</accession>
<dbReference type="PANTHER" id="PTHR45710:SF35">
    <property type="entry name" value="C-TYPE LECTIN DOMAIN FAMILY 2 MEMBER D"/>
    <property type="match status" value="1"/>
</dbReference>
<keyword evidence="10" id="KW-1185">Reference proteome</keyword>
<dbReference type="GO" id="GO:0030246">
    <property type="term" value="F:carbohydrate binding"/>
    <property type="evidence" value="ECO:0007669"/>
    <property type="project" value="UniProtKB-KW"/>
</dbReference>
<evidence type="ECO:0000256" key="1">
    <source>
        <dbReference type="ARBA" id="ARBA00004401"/>
    </source>
</evidence>
<feature type="region of interest" description="Disordered" evidence="7">
    <location>
        <begin position="194"/>
        <end position="219"/>
    </location>
</feature>
<dbReference type="InterPro" id="IPR016186">
    <property type="entry name" value="C-type_lectin-like/link_sf"/>
</dbReference>
<reference evidence="9 10" key="1">
    <citation type="journal article" date="2023" name="bioRxiv">
        <title>Conserved and derived expression patterns and positive selection on dental genes reveal complex evolutionary context of ever-growing rodent molars.</title>
        <authorList>
            <person name="Calamari Z.T."/>
            <person name="Song A."/>
            <person name="Cohen E."/>
            <person name="Akter M."/>
            <person name="Roy R.D."/>
            <person name="Hallikas O."/>
            <person name="Christensen M.M."/>
            <person name="Li P."/>
            <person name="Marangoni P."/>
            <person name="Jernvall J."/>
            <person name="Klein O.D."/>
        </authorList>
    </citation>
    <scope>NUCLEOTIDE SEQUENCE [LARGE SCALE GENOMIC DNA]</scope>
    <source>
        <strain evidence="9">V071</strain>
    </source>
</reference>
<dbReference type="InterPro" id="IPR050828">
    <property type="entry name" value="C-type_lectin/matrix_domain"/>
</dbReference>
<evidence type="ECO:0000256" key="3">
    <source>
        <dbReference type="ARBA" id="ARBA00022734"/>
    </source>
</evidence>
<dbReference type="SUPFAM" id="SSF56436">
    <property type="entry name" value="C-type lectin-like"/>
    <property type="match status" value="1"/>
</dbReference>
<dbReference type="InterPro" id="IPR016187">
    <property type="entry name" value="CTDL_fold"/>
</dbReference>
<evidence type="ECO:0000256" key="5">
    <source>
        <dbReference type="ARBA" id="ARBA00022989"/>
    </source>
</evidence>
<feature type="domain" description="C-type lectin" evidence="8">
    <location>
        <begin position="20"/>
        <end position="99"/>
    </location>
</feature>
<sequence>MAIMIPETGYAPCPRDWIGFGSKCFYLSEHTSDWTSSQTSCMELGAHLTYFDSLEELNFLNRFKGDSAAWIGLHRESSEHPWMWTDNTEYNNLVPTRGEGQHAYLSDREISTGRNNIPRNGRSVLRGKLHKEMAFLRGDSQVKKLNSRETAWATTLGHSSLTSESVTLGEASSVWEAIWIGTVVLTQWSDNCRTKDKTDTAPESPTAKPCLRKLPSPHS</sequence>
<evidence type="ECO:0000259" key="8">
    <source>
        <dbReference type="PROSITE" id="PS50041"/>
    </source>
</evidence>
<dbReference type="InterPro" id="IPR001304">
    <property type="entry name" value="C-type_lectin-like"/>
</dbReference>
<proteinExistence type="predicted"/>
<comment type="subcellular location">
    <subcellularLocation>
        <location evidence="1">Cell membrane</location>
        <topology evidence="1">Single-pass type II membrane protein</topology>
    </subcellularLocation>
</comment>